<dbReference type="Gene3D" id="1.10.10.10">
    <property type="entry name" value="Winged helix-like DNA-binding domain superfamily/Winged helix DNA-binding domain"/>
    <property type="match status" value="1"/>
</dbReference>
<evidence type="ECO:0000256" key="4">
    <source>
        <dbReference type="ARBA" id="ARBA00023163"/>
    </source>
</evidence>
<dbReference type="GO" id="GO:0003677">
    <property type="term" value="F:DNA binding"/>
    <property type="evidence" value="ECO:0007669"/>
    <property type="project" value="InterPro"/>
</dbReference>
<dbReference type="SUPFAM" id="SSF88659">
    <property type="entry name" value="Sigma3 and sigma4 domains of RNA polymerase sigma factors"/>
    <property type="match status" value="1"/>
</dbReference>
<dbReference type="CDD" id="cd06171">
    <property type="entry name" value="Sigma70_r4"/>
    <property type="match status" value="1"/>
</dbReference>
<sequence length="203" mass="24096">MIETLTDETIVQRVLDGEKNLYELLMRKFNPQLYRISMSIINDDKEAEDIMQITYVNAYRQLVNFKHQSSFGTWITRILINESLLHKKRKLKQEKRLMENKYNDLNNETPLKNLVNKELKTILEKAVATLPEKYRLVFVMREVQGMSTNETMEALELGESNVKIRLTRAKEMLRSELNNYHQLYEFNLVRCDAVVNYVMQAIK</sequence>
<evidence type="ECO:0000259" key="7">
    <source>
        <dbReference type="Pfam" id="PF08281"/>
    </source>
</evidence>
<dbReference type="NCBIfam" id="TIGR02937">
    <property type="entry name" value="sigma70-ECF"/>
    <property type="match status" value="1"/>
</dbReference>
<keyword evidence="3" id="KW-0731">Sigma factor</keyword>
<evidence type="ECO:0000256" key="3">
    <source>
        <dbReference type="ARBA" id="ARBA00023082"/>
    </source>
</evidence>
<gene>
    <name evidence="8" type="ORF">P0Y49_16425</name>
</gene>
<proteinExistence type="inferred from homology"/>
<feature type="domain" description="RNA polymerase sigma factor 70 region 4 type 2" evidence="7">
    <location>
        <begin position="122"/>
        <end position="173"/>
    </location>
</feature>
<dbReference type="InterPro" id="IPR013324">
    <property type="entry name" value="RNA_pol_sigma_r3/r4-like"/>
</dbReference>
<evidence type="ECO:0000256" key="1">
    <source>
        <dbReference type="ARBA" id="ARBA00010641"/>
    </source>
</evidence>
<dbReference type="GO" id="GO:0016987">
    <property type="term" value="F:sigma factor activity"/>
    <property type="evidence" value="ECO:0007669"/>
    <property type="project" value="UniProtKB-KW"/>
</dbReference>
<dbReference type="Gene3D" id="1.10.1740.10">
    <property type="match status" value="1"/>
</dbReference>
<evidence type="ECO:0000256" key="2">
    <source>
        <dbReference type="ARBA" id="ARBA00023015"/>
    </source>
</evidence>
<dbReference type="GO" id="GO:0006352">
    <property type="term" value="P:DNA-templated transcription initiation"/>
    <property type="evidence" value="ECO:0007669"/>
    <property type="project" value="InterPro"/>
</dbReference>
<dbReference type="AlphaFoldDB" id="A0AAJ6B558"/>
<keyword evidence="2" id="KW-0805">Transcription regulation</keyword>
<name>A0AAJ6B558_9SPHI</name>
<evidence type="ECO:0000313" key="8">
    <source>
        <dbReference type="EMBL" id="WEK18377.1"/>
    </source>
</evidence>
<dbReference type="Pfam" id="PF04542">
    <property type="entry name" value="Sigma70_r2"/>
    <property type="match status" value="1"/>
</dbReference>
<dbReference type="PANTHER" id="PTHR43133:SF51">
    <property type="entry name" value="RNA POLYMERASE SIGMA FACTOR"/>
    <property type="match status" value="1"/>
</dbReference>
<comment type="similarity">
    <text evidence="1">Belongs to the sigma-70 factor family. ECF subfamily.</text>
</comment>
<dbReference type="InterPro" id="IPR014284">
    <property type="entry name" value="RNA_pol_sigma-70_dom"/>
</dbReference>
<protein>
    <submittedName>
        <fullName evidence="8">Sigma-70 family RNA polymerase sigma factor</fullName>
    </submittedName>
</protein>
<evidence type="ECO:0000259" key="6">
    <source>
        <dbReference type="Pfam" id="PF04542"/>
    </source>
</evidence>
<dbReference type="InterPro" id="IPR013249">
    <property type="entry name" value="RNA_pol_sigma70_r4_t2"/>
</dbReference>
<dbReference type="InterPro" id="IPR013325">
    <property type="entry name" value="RNA_pol_sigma_r2"/>
</dbReference>
<accession>A0AAJ6B558</accession>
<dbReference type="EMBL" id="CP119313">
    <property type="protein sequence ID" value="WEK18377.1"/>
    <property type="molecule type" value="Genomic_DNA"/>
</dbReference>
<dbReference type="PANTHER" id="PTHR43133">
    <property type="entry name" value="RNA POLYMERASE ECF-TYPE SIGMA FACTO"/>
    <property type="match status" value="1"/>
</dbReference>
<dbReference type="InterPro" id="IPR036388">
    <property type="entry name" value="WH-like_DNA-bd_sf"/>
</dbReference>
<evidence type="ECO:0000313" key="9">
    <source>
        <dbReference type="Proteomes" id="UP001214530"/>
    </source>
</evidence>
<dbReference type="SUPFAM" id="SSF88946">
    <property type="entry name" value="Sigma2 domain of RNA polymerase sigma factors"/>
    <property type="match status" value="1"/>
</dbReference>
<organism evidence="8 9">
    <name type="scientific">Candidatus Pedobacter colombiensis</name>
    <dbReference type="NCBI Taxonomy" id="3121371"/>
    <lineage>
        <taxon>Bacteria</taxon>
        <taxon>Pseudomonadati</taxon>
        <taxon>Bacteroidota</taxon>
        <taxon>Sphingobacteriia</taxon>
        <taxon>Sphingobacteriales</taxon>
        <taxon>Sphingobacteriaceae</taxon>
        <taxon>Pedobacter</taxon>
    </lineage>
</organism>
<feature type="coiled-coil region" evidence="5">
    <location>
        <begin position="81"/>
        <end position="108"/>
    </location>
</feature>
<feature type="domain" description="RNA polymerase sigma-70 region 2" evidence="6">
    <location>
        <begin position="25"/>
        <end position="89"/>
    </location>
</feature>
<dbReference type="InterPro" id="IPR039425">
    <property type="entry name" value="RNA_pol_sigma-70-like"/>
</dbReference>
<evidence type="ECO:0000256" key="5">
    <source>
        <dbReference type="SAM" id="Coils"/>
    </source>
</evidence>
<dbReference type="Pfam" id="PF08281">
    <property type="entry name" value="Sigma70_r4_2"/>
    <property type="match status" value="1"/>
</dbReference>
<dbReference type="InterPro" id="IPR007627">
    <property type="entry name" value="RNA_pol_sigma70_r2"/>
</dbReference>
<reference evidence="8" key="1">
    <citation type="submission" date="2023-03" db="EMBL/GenBank/DDBJ databases">
        <title>Andean soil-derived lignocellulolytic bacterial consortium as a source of novel taxa and putative plastic-active enzymes.</title>
        <authorList>
            <person name="Diaz-Garcia L."/>
            <person name="Chuvochina M."/>
            <person name="Feuerriegel G."/>
            <person name="Bunk B."/>
            <person name="Sproer C."/>
            <person name="Streit W.R."/>
            <person name="Rodriguez L.M."/>
            <person name="Overmann J."/>
            <person name="Jimenez D.J."/>
        </authorList>
    </citation>
    <scope>NUCLEOTIDE SEQUENCE</scope>
    <source>
        <strain evidence="8">MAG 3858</strain>
    </source>
</reference>
<dbReference type="Proteomes" id="UP001214530">
    <property type="component" value="Chromosome"/>
</dbReference>
<keyword evidence="5" id="KW-0175">Coiled coil</keyword>
<keyword evidence="4" id="KW-0804">Transcription</keyword>